<protein>
    <recommendedName>
        <fullName evidence="2">BTB domain-containing protein</fullName>
    </recommendedName>
</protein>
<evidence type="ECO:0000313" key="3">
    <source>
        <dbReference type="EMBL" id="PSR80217.1"/>
    </source>
</evidence>
<dbReference type="Gene3D" id="3.30.710.10">
    <property type="entry name" value="Potassium Channel Kv1.1, Chain A"/>
    <property type="match status" value="1"/>
</dbReference>
<dbReference type="Pfam" id="PF00651">
    <property type="entry name" value="BTB"/>
    <property type="match status" value="1"/>
</dbReference>
<organism evidence="3 4">
    <name type="scientific">Coniella lustricola</name>
    <dbReference type="NCBI Taxonomy" id="2025994"/>
    <lineage>
        <taxon>Eukaryota</taxon>
        <taxon>Fungi</taxon>
        <taxon>Dikarya</taxon>
        <taxon>Ascomycota</taxon>
        <taxon>Pezizomycotina</taxon>
        <taxon>Sordariomycetes</taxon>
        <taxon>Sordariomycetidae</taxon>
        <taxon>Diaporthales</taxon>
        <taxon>Schizoparmaceae</taxon>
        <taxon>Coniella</taxon>
    </lineage>
</organism>
<sequence length="194" mass="21921">MSHTSTLDSPAGGSANTAESSRSLNNIERMAAQYVASPRDLVATMGYVGEWEVHTVIIAAWSGWFRQKLARIQPSSDGVYHLDLTAVSFLSYDEMGDLFRFVYRGTLSESQVRNPVLTYMIARYFHMRELERRALEVLRAEILAAARHDQDRYYSLLASSLRRSVMIIPGQEVSRTAVEASREAAEIIERSRRG</sequence>
<feature type="domain" description="BTB" evidence="2">
    <location>
        <begin position="39"/>
        <end position="111"/>
    </location>
</feature>
<gene>
    <name evidence="3" type="ORF">BD289DRAFT_508205</name>
</gene>
<name>A0A2T2ZZQ0_9PEZI</name>
<accession>A0A2T2ZZQ0</accession>
<dbReference type="InterPro" id="IPR000210">
    <property type="entry name" value="BTB/POZ_dom"/>
</dbReference>
<dbReference type="Proteomes" id="UP000241462">
    <property type="component" value="Unassembled WGS sequence"/>
</dbReference>
<feature type="region of interest" description="Disordered" evidence="1">
    <location>
        <begin position="1"/>
        <end position="22"/>
    </location>
</feature>
<dbReference type="EMBL" id="KZ678537">
    <property type="protein sequence ID" value="PSR80217.1"/>
    <property type="molecule type" value="Genomic_DNA"/>
</dbReference>
<dbReference type="PROSITE" id="PS50097">
    <property type="entry name" value="BTB"/>
    <property type="match status" value="1"/>
</dbReference>
<reference evidence="3 4" key="1">
    <citation type="journal article" date="2018" name="Mycol. Prog.">
        <title>Coniella lustricola, a new species from submerged detritus.</title>
        <authorList>
            <person name="Raudabaugh D.B."/>
            <person name="Iturriaga T."/>
            <person name="Carver A."/>
            <person name="Mondo S."/>
            <person name="Pangilinan J."/>
            <person name="Lipzen A."/>
            <person name="He G."/>
            <person name="Amirebrahimi M."/>
            <person name="Grigoriev I.V."/>
            <person name="Miller A.N."/>
        </authorList>
    </citation>
    <scope>NUCLEOTIDE SEQUENCE [LARGE SCALE GENOMIC DNA]</scope>
    <source>
        <strain evidence="3 4">B22-T-1</strain>
    </source>
</reference>
<keyword evidence="4" id="KW-1185">Reference proteome</keyword>
<dbReference type="CDD" id="cd18186">
    <property type="entry name" value="BTB_POZ_ZBTB_KLHL-like"/>
    <property type="match status" value="1"/>
</dbReference>
<evidence type="ECO:0000256" key="1">
    <source>
        <dbReference type="SAM" id="MobiDB-lite"/>
    </source>
</evidence>
<dbReference type="AlphaFoldDB" id="A0A2T2ZZQ0"/>
<dbReference type="InParanoid" id="A0A2T2ZZQ0"/>
<dbReference type="InterPro" id="IPR011333">
    <property type="entry name" value="SKP1/BTB/POZ_sf"/>
</dbReference>
<evidence type="ECO:0000313" key="4">
    <source>
        <dbReference type="Proteomes" id="UP000241462"/>
    </source>
</evidence>
<dbReference type="SUPFAM" id="SSF54695">
    <property type="entry name" value="POZ domain"/>
    <property type="match status" value="1"/>
</dbReference>
<evidence type="ECO:0000259" key="2">
    <source>
        <dbReference type="PROSITE" id="PS50097"/>
    </source>
</evidence>
<proteinExistence type="predicted"/>